<dbReference type="InterPro" id="IPR010642">
    <property type="entry name" value="Invasion_prot_B"/>
</dbReference>
<evidence type="ECO:0000256" key="1">
    <source>
        <dbReference type="SAM" id="MobiDB-lite"/>
    </source>
</evidence>
<feature type="compositionally biased region" description="Low complexity" evidence="1">
    <location>
        <begin position="18"/>
        <end position="31"/>
    </location>
</feature>
<dbReference type="RefSeq" id="WP_196103779.1">
    <property type="nucleotide sequence ID" value="NZ_CP064942.1"/>
</dbReference>
<feature type="chain" id="PRO_5032319144" evidence="2">
    <location>
        <begin position="22"/>
        <end position="206"/>
    </location>
</feature>
<sequence>MDFRTIATILALSLAAMPAAAQTTGPTTGFAAPPPPPPPQPEPEPEPEPQPEPEAQAPREPAGPEEVRSVHNDWEVRCFGDSDDCFMFQLANNSDGRPAAEFNLVKLPEGQQAAAGVTLTLPLGVFLQEGVVVRVDEGRAQQYPYNFCVDNGCISRFGLNEGFVETMRAGNNLTLRVAAINVPQDQNPITLTISLSGFTAAWNALP</sequence>
<evidence type="ECO:0000313" key="4">
    <source>
        <dbReference type="Proteomes" id="UP000594800"/>
    </source>
</evidence>
<name>A0A7S9LTQ0_9RHOB</name>
<dbReference type="EMBL" id="CP064942">
    <property type="protein sequence ID" value="QPH54570.1"/>
    <property type="molecule type" value="Genomic_DNA"/>
</dbReference>
<dbReference type="KEGG" id="poz:I0K15_01955"/>
<evidence type="ECO:0000256" key="2">
    <source>
        <dbReference type="SAM" id="SignalP"/>
    </source>
</evidence>
<dbReference type="InterPro" id="IPR038696">
    <property type="entry name" value="IalB_sf"/>
</dbReference>
<reference evidence="3 4" key="1">
    <citation type="submission" date="2020-11" db="EMBL/GenBank/DDBJ databases">
        <title>Description of Pontivivens ytuae sp. nov. isolated from deep sea sediment of Mariana Trench.</title>
        <authorList>
            <person name="Wang Z."/>
            <person name="Sun Q.-L."/>
            <person name="Xu X.-D."/>
            <person name="Tang Y.-Z."/>
            <person name="Zhang J."/>
        </authorList>
    </citation>
    <scope>NUCLEOTIDE SEQUENCE [LARGE SCALE GENOMIC DNA]</scope>
    <source>
        <strain evidence="3 4">MT2928</strain>
    </source>
</reference>
<dbReference type="AlphaFoldDB" id="A0A7S9LTQ0"/>
<dbReference type="Gene3D" id="2.60.40.1880">
    <property type="entry name" value="Invasion associated locus B (IalB) protein"/>
    <property type="match status" value="1"/>
</dbReference>
<accession>A0A7S9LTQ0</accession>
<proteinExistence type="predicted"/>
<dbReference type="Proteomes" id="UP000594800">
    <property type="component" value="Chromosome"/>
</dbReference>
<feature type="region of interest" description="Disordered" evidence="1">
    <location>
        <begin position="18"/>
        <end position="67"/>
    </location>
</feature>
<gene>
    <name evidence="3" type="ORF">I0K15_01955</name>
</gene>
<feature type="compositionally biased region" description="Pro residues" evidence="1">
    <location>
        <begin position="32"/>
        <end position="42"/>
    </location>
</feature>
<keyword evidence="2" id="KW-0732">Signal</keyword>
<dbReference type="Pfam" id="PF06776">
    <property type="entry name" value="IalB"/>
    <property type="match status" value="1"/>
</dbReference>
<organism evidence="3 4">
    <name type="scientific">Pontivivens ytuae</name>
    <dbReference type="NCBI Taxonomy" id="2789856"/>
    <lineage>
        <taxon>Bacteria</taxon>
        <taxon>Pseudomonadati</taxon>
        <taxon>Pseudomonadota</taxon>
        <taxon>Alphaproteobacteria</taxon>
        <taxon>Rhodobacterales</taxon>
        <taxon>Paracoccaceae</taxon>
        <taxon>Pontivivens</taxon>
    </lineage>
</organism>
<feature type="signal peptide" evidence="2">
    <location>
        <begin position="1"/>
        <end position="21"/>
    </location>
</feature>
<keyword evidence="4" id="KW-1185">Reference proteome</keyword>
<evidence type="ECO:0000313" key="3">
    <source>
        <dbReference type="EMBL" id="QPH54570.1"/>
    </source>
</evidence>
<protein>
    <submittedName>
        <fullName evidence="3">Invasion associated locus B family protein</fullName>
    </submittedName>
</protein>